<keyword evidence="5" id="KW-0653">Protein transport</keyword>
<dbReference type="GO" id="GO:0015031">
    <property type="term" value="P:protein transport"/>
    <property type="evidence" value="ECO:0007669"/>
    <property type="project" value="UniProtKB-KW"/>
</dbReference>
<evidence type="ECO:0000256" key="4">
    <source>
        <dbReference type="ARBA" id="ARBA00022753"/>
    </source>
</evidence>
<keyword evidence="4" id="KW-0967">Endosome</keyword>
<evidence type="ECO:0000313" key="10">
    <source>
        <dbReference type="Proteomes" id="UP000663879"/>
    </source>
</evidence>
<feature type="coiled-coil region" evidence="7">
    <location>
        <begin position="40"/>
        <end position="111"/>
    </location>
</feature>
<comment type="subcellular location">
    <subcellularLocation>
        <location evidence="1">Endosome membrane</location>
    </subcellularLocation>
</comment>
<dbReference type="GO" id="GO:0006900">
    <property type="term" value="P:vesicle budding from membrane"/>
    <property type="evidence" value="ECO:0007669"/>
    <property type="project" value="TreeGrafter"/>
</dbReference>
<dbReference type="InterPro" id="IPR005024">
    <property type="entry name" value="Snf7_fam"/>
</dbReference>
<evidence type="ECO:0008006" key="11">
    <source>
        <dbReference type="Google" id="ProtNLM"/>
    </source>
</evidence>
<feature type="compositionally biased region" description="Basic and acidic residues" evidence="8">
    <location>
        <begin position="196"/>
        <end position="232"/>
    </location>
</feature>
<name>A0A813MBP6_9BILA</name>
<evidence type="ECO:0000256" key="7">
    <source>
        <dbReference type="SAM" id="Coils"/>
    </source>
</evidence>
<comment type="similarity">
    <text evidence="2">Belongs to the SNF7 family.</text>
</comment>
<organism evidence="9 10">
    <name type="scientific">Brachionus calyciflorus</name>
    <dbReference type="NCBI Taxonomy" id="104777"/>
    <lineage>
        <taxon>Eukaryota</taxon>
        <taxon>Metazoa</taxon>
        <taxon>Spiralia</taxon>
        <taxon>Gnathifera</taxon>
        <taxon>Rotifera</taxon>
        <taxon>Eurotatoria</taxon>
        <taxon>Monogononta</taxon>
        <taxon>Pseudotrocha</taxon>
        <taxon>Ploima</taxon>
        <taxon>Brachionidae</taxon>
        <taxon>Brachionus</taxon>
    </lineage>
</organism>
<dbReference type="OrthoDB" id="441172at2759"/>
<evidence type="ECO:0000256" key="2">
    <source>
        <dbReference type="ARBA" id="ARBA00006190"/>
    </source>
</evidence>
<reference evidence="9" key="1">
    <citation type="submission" date="2021-02" db="EMBL/GenBank/DDBJ databases">
        <authorList>
            <person name="Nowell W R."/>
        </authorList>
    </citation>
    <scope>NUCLEOTIDE SEQUENCE</scope>
    <source>
        <strain evidence="9">Ploen Becks lab</strain>
    </source>
</reference>
<dbReference type="Gene3D" id="6.10.140.1230">
    <property type="match status" value="1"/>
</dbReference>
<comment type="caution">
    <text evidence="9">The sequence shown here is derived from an EMBL/GenBank/DDBJ whole genome shotgun (WGS) entry which is preliminary data.</text>
</comment>
<dbReference type="GO" id="GO:0000815">
    <property type="term" value="C:ESCRT III complex"/>
    <property type="evidence" value="ECO:0007669"/>
    <property type="project" value="TreeGrafter"/>
</dbReference>
<evidence type="ECO:0000256" key="6">
    <source>
        <dbReference type="ARBA" id="ARBA00023136"/>
    </source>
</evidence>
<gene>
    <name evidence="9" type="ORF">OXX778_LOCUS1749</name>
</gene>
<accession>A0A813MBP6</accession>
<keyword evidence="10" id="KW-1185">Reference proteome</keyword>
<sequence length="232" mass="27320">MFRLILFIQFNFSSNLYKDFKMGKINSKNKKPQESRVTEQDKAVLQLKQMRDKLKQYKNRIETKLNNEREIAKELVKNGKMDKAKLLLKKKRFYENNITKTDQNLDNLDQLITNLEYTQIEHKVVECLKTGNDCLKKLHEMLTIDQIEDIMDDTREAIEHQRQIDELLGTQLTEESIDEINKELDEIIANSMPEAPSHEIETEHKEIETEAERSKAKKVKDQSNKEKVAILA</sequence>
<proteinExistence type="inferred from homology"/>
<feature type="region of interest" description="Disordered" evidence="8">
    <location>
        <begin position="192"/>
        <end position="232"/>
    </location>
</feature>
<dbReference type="EMBL" id="CAJNOC010000120">
    <property type="protein sequence ID" value="CAF0716835.1"/>
    <property type="molecule type" value="Genomic_DNA"/>
</dbReference>
<evidence type="ECO:0000256" key="8">
    <source>
        <dbReference type="SAM" id="MobiDB-lite"/>
    </source>
</evidence>
<dbReference type="GO" id="GO:0032511">
    <property type="term" value="P:late endosome to vacuole transport via multivesicular body sorting pathway"/>
    <property type="evidence" value="ECO:0007669"/>
    <property type="project" value="TreeGrafter"/>
</dbReference>
<keyword evidence="6" id="KW-0472">Membrane</keyword>
<evidence type="ECO:0000313" key="9">
    <source>
        <dbReference type="EMBL" id="CAF0716835.1"/>
    </source>
</evidence>
<dbReference type="Pfam" id="PF03357">
    <property type="entry name" value="Snf7"/>
    <property type="match status" value="1"/>
</dbReference>
<dbReference type="PANTHER" id="PTHR22761:SF5">
    <property type="entry name" value="CHARGED MULTIVESICULAR BODY PROTEIN 6"/>
    <property type="match status" value="1"/>
</dbReference>
<evidence type="ECO:0000256" key="1">
    <source>
        <dbReference type="ARBA" id="ARBA00004608"/>
    </source>
</evidence>
<dbReference type="Proteomes" id="UP000663879">
    <property type="component" value="Unassembled WGS sequence"/>
</dbReference>
<keyword evidence="7" id="KW-0175">Coiled coil</keyword>
<keyword evidence="3" id="KW-0813">Transport</keyword>
<protein>
    <recommendedName>
        <fullName evidence="11">Charged multivesicular body protein 6</fullName>
    </recommendedName>
</protein>
<dbReference type="PANTHER" id="PTHR22761">
    <property type="entry name" value="CHARGED MULTIVESICULAR BODY PROTEIN"/>
    <property type="match status" value="1"/>
</dbReference>
<dbReference type="AlphaFoldDB" id="A0A813MBP6"/>
<evidence type="ECO:0000256" key="5">
    <source>
        <dbReference type="ARBA" id="ARBA00022927"/>
    </source>
</evidence>
<dbReference type="GO" id="GO:0005771">
    <property type="term" value="C:multivesicular body"/>
    <property type="evidence" value="ECO:0007669"/>
    <property type="project" value="TreeGrafter"/>
</dbReference>
<evidence type="ECO:0000256" key="3">
    <source>
        <dbReference type="ARBA" id="ARBA00022448"/>
    </source>
</evidence>